<accession>A0A0F9DNH4</accession>
<dbReference type="InterPro" id="IPR012441">
    <property type="entry name" value="DUF1643"/>
</dbReference>
<evidence type="ECO:0008006" key="2">
    <source>
        <dbReference type="Google" id="ProtNLM"/>
    </source>
</evidence>
<reference evidence="1" key="1">
    <citation type="journal article" date="2015" name="Nature">
        <title>Complex archaea that bridge the gap between prokaryotes and eukaryotes.</title>
        <authorList>
            <person name="Spang A."/>
            <person name="Saw J.H."/>
            <person name="Jorgensen S.L."/>
            <person name="Zaremba-Niedzwiedzka K."/>
            <person name="Martijn J."/>
            <person name="Lind A.E."/>
            <person name="van Eijk R."/>
            <person name="Schleper C."/>
            <person name="Guy L."/>
            <person name="Ettema T.J."/>
        </authorList>
    </citation>
    <scope>NUCLEOTIDE SEQUENCE</scope>
</reference>
<comment type="caution">
    <text evidence="1">The sequence shown here is derived from an EMBL/GenBank/DDBJ whole genome shotgun (WGS) entry which is preliminary data.</text>
</comment>
<proteinExistence type="predicted"/>
<sequence length="154" mass="17429">MIKGAVLSPCGRYRYSLTRTWPTGRGTVLFIMLNPSTADAETDDPTIRRCIAFARRWGFRRLDVGNLFAWRATDSRELRTVSDPVGPENDRRLMHLSKCADVTIVAWGAHGAYRNRDLDVLALLTGKVEHLGLTKLGHPRHPLYLRADTARERS</sequence>
<name>A0A0F9DNH4_9ZZZZ</name>
<gene>
    <name evidence="1" type="ORF">LCGC14_2467600</name>
</gene>
<dbReference type="EMBL" id="LAZR01038564">
    <property type="protein sequence ID" value="KKL19226.1"/>
    <property type="molecule type" value="Genomic_DNA"/>
</dbReference>
<organism evidence="1">
    <name type="scientific">marine sediment metagenome</name>
    <dbReference type="NCBI Taxonomy" id="412755"/>
    <lineage>
        <taxon>unclassified sequences</taxon>
        <taxon>metagenomes</taxon>
        <taxon>ecological metagenomes</taxon>
    </lineage>
</organism>
<dbReference type="Pfam" id="PF07799">
    <property type="entry name" value="DUF1643"/>
    <property type="match status" value="1"/>
</dbReference>
<protein>
    <recommendedName>
        <fullName evidence="2">DUF1643 domain-containing protein</fullName>
    </recommendedName>
</protein>
<evidence type="ECO:0000313" key="1">
    <source>
        <dbReference type="EMBL" id="KKL19226.1"/>
    </source>
</evidence>
<dbReference type="AlphaFoldDB" id="A0A0F9DNH4"/>